<keyword evidence="5" id="KW-0378">Hydrolase</keyword>
<dbReference type="InterPro" id="IPR050347">
    <property type="entry name" value="Bact_Beta-galactosidase"/>
</dbReference>
<dbReference type="InterPro" id="IPR014718">
    <property type="entry name" value="GH-type_carb-bd"/>
</dbReference>
<dbReference type="PROSITE" id="PS00719">
    <property type="entry name" value="GLYCOSYL_HYDROL_F2_1"/>
    <property type="match status" value="1"/>
</dbReference>
<dbReference type="InterPro" id="IPR006101">
    <property type="entry name" value="Glyco_hydro_2"/>
</dbReference>
<dbReference type="AlphaFoldDB" id="A0A1H2K7F9"/>
<dbReference type="SUPFAM" id="SSF49785">
    <property type="entry name" value="Galactose-binding domain-like"/>
    <property type="match status" value="1"/>
</dbReference>
<evidence type="ECO:0000256" key="7">
    <source>
        <dbReference type="ARBA" id="ARBA00032230"/>
    </source>
</evidence>
<feature type="domain" description="Beta galactosidase small chain/" evidence="9">
    <location>
        <begin position="691"/>
        <end position="954"/>
    </location>
</feature>
<evidence type="ECO:0000313" key="10">
    <source>
        <dbReference type="EMBL" id="SDU64245.1"/>
    </source>
</evidence>
<dbReference type="SUPFAM" id="SSF74650">
    <property type="entry name" value="Galactose mutarotase-like"/>
    <property type="match status" value="1"/>
</dbReference>
<dbReference type="Gene3D" id="2.70.98.10">
    <property type="match status" value="1"/>
</dbReference>
<dbReference type="Proteomes" id="UP000182977">
    <property type="component" value="Chromosome I"/>
</dbReference>
<dbReference type="InterPro" id="IPR006104">
    <property type="entry name" value="Glyco_hydro_2_N"/>
</dbReference>
<dbReference type="InterPro" id="IPR032312">
    <property type="entry name" value="LacZ_4"/>
</dbReference>
<dbReference type="EC" id="3.2.1.23" evidence="3"/>
<dbReference type="Gene3D" id="2.60.120.260">
    <property type="entry name" value="Galactose-binding domain-like"/>
    <property type="match status" value="1"/>
</dbReference>
<dbReference type="GO" id="GO:0004565">
    <property type="term" value="F:beta-galactosidase activity"/>
    <property type="evidence" value="ECO:0007669"/>
    <property type="project" value="UniProtKB-EC"/>
</dbReference>
<organism evidence="10 11">
    <name type="scientific">Jiangella alkaliphila</name>
    <dbReference type="NCBI Taxonomy" id="419479"/>
    <lineage>
        <taxon>Bacteria</taxon>
        <taxon>Bacillati</taxon>
        <taxon>Actinomycetota</taxon>
        <taxon>Actinomycetes</taxon>
        <taxon>Jiangellales</taxon>
        <taxon>Jiangellaceae</taxon>
        <taxon>Jiangella</taxon>
    </lineage>
</organism>
<evidence type="ECO:0000256" key="8">
    <source>
        <dbReference type="SAM" id="MobiDB-lite"/>
    </source>
</evidence>
<dbReference type="PROSITE" id="PS00608">
    <property type="entry name" value="GLYCOSYL_HYDROL_F2_2"/>
    <property type="match status" value="1"/>
</dbReference>
<dbReference type="EMBL" id="LT629791">
    <property type="protein sequence ID" value="SDU64245.1"/>
    <property type="molecule type" value="Genomic_DNA"/>
</dbReference>
<evidence type="ECO:0000256" key="6">
    <source>
        <dbReference type="ARBA" id="ARBA00023295"/>
    </source>
</evidence>
<dbReference type="InterPro" id="IPR008979">
    <property type="entry name" value="Galactose-bd-like_sf"/>
</dbReference>
<dbReference type="InterPro" id="IPR011013">
    <property type="entry name" value="Gal_mutarotase_sf_dom"/>
</dbReference>
<dbReference type="SUPFAM" id="SSF51445">
    <property type="entry name" value="(Trans)glycosidases"/>
    <property type="match status" value="1"/>
</dbReference>
<accession>A0A1H2K7F9</accession>
<dbReference type="Pfam" id="PF02836">
    <property type="entry name" value="Glyco_hydro_2_C"/>
    <property type="match status" value="1"/>
</dbReference>
<name>A0A1H2K7F9_9ACTN</name>
<dbReference type="InterPro" id="IPR023232">
    <property type="entry name" value="Glyco_hydro_2_AS"/>
</dbReference>
<proteinExistence type="inferred from homology"/>
<evidence type="ECO:0000256" key="2">
    <source>
        <dbReference type="ARBA" id="ARBA00007401"/>
    </source>
</evidence>
<reference evidence="11" key="1">
    <citation type="submission" date="2016-10" db="EMBL/GenBank/DDBJ databases">
        <authorList>
            <person name="Varghese N."/>
            <person name="Submissions S."/>
        </authorList>
    </citation>
    <scope>NUCLEOTIDE SEQUENCE [LARGE SCALE GENOMIC DNA]</scope>
    <source>
        <strain evidence="11">DSM 45079</strain>
    </source>
</reference>
<dbReference type="SMART" id="SM01038">
    <property type="entry name" value="Bgal_small_N"/>
    <property type="match status" value="1"/>
</dbReference>
<evidence type="ECO:0000256" key="1">
    <source>
        <dbReference type="ARBA" id="ARBA00001412"/>
    </source>
</evidence>
<dbReference type="SUPFAM" id="SSF49303">
    <property type="entry name" value="beta-Galactosidase/glucuronidase domain"/>
    <property type="match status" value="2"/>
</dbReference>
<dbReference type="Pfam" id="PF02929">
    <property type="entry name" value="Bgal_small_N"/>
    <property type="match status" value="1"/>
</dbReference>
<dbReference type="GO" id="GO:0005990">
    <property type="term" value="P:lactose catabolic process"/>
    <property type="evidence" value="ECO:0007669"/>
    <property type="project" value="TreeGrafter"/>
</dbReference>
<evidence type="ECO:0000256" key="4">
    <source>
        <dbReference type="ARBA" id="ARBA00013303"/>
    </source>
</evidence>
<dbReference type="STRING" id="419479.SAMN04488563_3480"/>
<evidence type="ECO:0000256" key="3">
    <source>
        <dbReference type="ARBA" id="ARBA00012756"/>
    </source>
</evidence>
<dbReference type="InterPro" id="IPR004199">
    <property type="entry name" value="B-gal_small/dom_5"/>
</dbReference>
<dbReference type="InterPro" id="IPR013783">
    <property type="entry name" value="Ig-like_fold"/>
</dbReference>
<dbReference type="GO" id="GO:0009341">
    <property type="term" value="C:beta-galactosidase complex"/>
    <property type="evidence" value="ECO:0007669"/>
    <property type="project" value="InterPro"/>
</dbReference>
<sequence length="967" mass="106742">MTRPYYADHRPSAGSLAPRATRRSDAPAMSLNGMWRFRWAPTVAQAVDGFWEESFDDSSWAHLPVPSHWQLHGYGAPAYTNVRYPFPVDPPHPPQENPTGEYRHVFTVPAGWDGQRVVLRLDGVDSCFAVWVNGVELGFSTGSRLPSEFDVSSVVRFGSSNTVAVRVHQWSAASYLEDQDMWWLSGIFRDVTLLARPVGAVGDHEVHADYDAGAGTGSLRVVADVPGRVVVPELGVDVPVGVEIGGLAVEPWTAETPRLYDGELVSGGERIALRIGFRRVEIVDGVLTVNGRRIELRGVNRHEFHPDRGRALTHQDMLDDVLLMKRHHINAVRTSHYPPHPHFLDLCDEYGLYVMDECDLETHGFQRGFPELNPVALPEWRDALLDRMARMVERDKNHPSVIMWSLGNEAGEGDNLRAMYAWTKQRDPSRPVHYERDWTTAYSDVYSRMYLGHEETDAVGRRAEEPLDDPELDTARRAKPFILCEYVHAMGTGPGGISEYQDLFDRYERCQGGFVWEWIDHGLRTRDAAGREYFGYGGDFGEEIHDGTFVADGLLFPDRTPSPGLIEFAKIIEPVRIAGSAADGITVANVRDFADTSDLAFAWTLEENGRPLASGTLDMPVLPARSSTTVAVPELPPTVGETWLTVRAVLAKDQPWAPAGHVAGWGQLAVRAAPPVVHSVVPGVVRLDPPEVGPASFDAETGRLTTLGDLIVDGPMIDVWRAPTDNDRGGNGPAAQWYRYGLNRMRHRTDSIEVDGEALVVRGRVAPSAEAFGLVVEYRWTAVADDAVRLELSVTPDGSWPDLPLPRLGVRLAVPTQFDQVSWYGRGPGEAYPDIRRAARVGRYTTTVDRMQTPYTHPQENGHRIDVRTATLTDPVTGAGIGFDGDPLFGLTVRRWTSEDLDAAAHPIDLEPRERTFVNLDLAHHGIGTGSCGPGTLDAYRLDPAEASFAAVIRAVPATRAVGRITP</sequence>
<dbReference type="InterPro" id="IPR023230">
    <property type="entry name" value="Glyco_hydro_2_CS"/>
</dbReference>
<feature type="compositionally biased region" description="Basic and acidic residues" evidence="8">
    <location>
        <begin position="1"/>
        <end position="11"/>
    </location>
</feature>
<protein>
    <recommendedName>
        <fullName evidence="4">Beta-galactosidase</fullName>
        <ecNumber evidence="3">3.2.1.23</ecNumber>
    </recommendedName>
    <alternativeName>
        <fullName evidence="7">Lactase</fullName>
    </alternativeName>
</protein>
<feature type="region of interest" description="Disordered" evidence="8">
    <location>
        <begin position="1"/>
        <end position="23"/>
    </location>
</feature>
<evidence type="ECO:0000259" key="9">
    <source>
        <dbReference type="SMART" id="SM01038"/>
    </source>
</evidence>
<dbReference type="Gene3D" id="3.20.20.80">
    <property type="entry name" value="Glycosidases"/>
    <property type="match status" value="1"/>
</dbReference>
<evidence type="ECO:0000313" key="11">
    <source>
        <dbReference type="Proteomes" id="UP000182977"/>
    </source>
</evidence>
<dbReference type="PRINTS" id="PR00132">
    <property type="entry name" value="GLHYDRLASE2"/>
</dbReference>
<dbReference type="InterPro" id="IPR017853">
    <property type="entry name" value="GH"/>
</dbReference>
<comment type="catalytic activity">
    <reaction evidence="1">
        <text>Hydrolysis of terminal non-reducing beta-D-galactose residues in beta-D-galactosides.</text>
        <dbReference type="EC" id="3.2.1.23"/>
    </reaction>
</comment>
<dbReference type="Gene3D" id="2.60.40.10">
    <property type="entry name" value="Immunoglobulins"/>
    <property type="match status" value="2"/>
</dbReference>
<gene>
    <name evidence="10" type="ORF">SAMN04488563_3480</name>
</gene>
<dbReference type="GO" id="GO:0030246">
    <property type="term" value="F:carbohydrate binding"/>
    <property type="evidence" value="ECO:0007669"/>
    <property type="project" value="InterPro"/>
</dbReference>
<dbReference type="PANTHER" id="PTHR46323">
    <property type="entry name" value="BETA-GALACTOSIDASE"/>
    <property type="match status" value="1"/>
</dbReference>
<dbReference type="RefSeq" id="WP_046772134.1">
    <property type="nucleotide sequence ID" value="NZ_LBMC01000056.1"/>
</dbReference>
<dbReference type="InterPro" id="IPR006103">
    <property type="entry name" value="Glyco_hydro_2_cat"/>
</dbReference>
<comment type="similarity">
    <text evidence="2">Belongs to the glycosyl hydrolase 2 family.</text>
</comment>
<keyword evidence="6" id="KW-0326">Glycosidase</keyword>
<keyword evidence="11" id="KW-1185">Reference proteome</keyword>
<dbReference type="Pfam" id="PF02837">
    <property type="entry name" value="Glyco_hydro_2_N"/>
    <property type="match status" value="1"/>
</dbReference>
<dbReference type="PANTHER" id="PTHR46323:SF2">
    <property type="entry name" value="BETA-GALACTOSIDASE"/>
    <property type="match status" value="1"/>
</dbReference>
<evidence type="ECO:0000256" key="5">
    <source>
        <dbReference type="ARBA" id="ARBA00022801"/>
    </source>
</evidence>
<dbReference type="Pfam" id="PF16353">
    <property type="entry name" value="LacZ_4"/>
    <property type="match status" value="1"/>
</dbReference>
<dbReference type="InterPro" id="IPR036156">
    <property type="entry name" value="Beta-gal/glucu_dom_sf"/>
</dbReference>